<feature type="transmembrane region" description="Helical" evidence="1">
    <location>
        <begin position="49"/>
        <end position="69"/>
    </location>
</feature>
<evidence type="ECO:0000256" key="1">
    <source>
        <dbReference type="SAM" id="Phobius"/>
    </source>
</evidence>
<dbReference type="RefSeq" id="WP_263607673.1">
    <property type="nucleotide sequence ID" value="NZ_JAOVQM010000001.1"/>
</dbReference>
<evidence type="ECO:0000313" key="2">
    <source>
        <dbReference type="EMBL" id="MCV2231551.1"/>
    </source>
</evidence>
<protein>
    <recommendedName>
        <fullName evidence="4">YcxB-like protein domain-containing protein</fullName>
    </recommendedName>
</protein>
<keyword evidence="1" id="KW-0472">Membrane</keyword>
<name>A0ABT2Y495_9MOLU</name>
<dbReference type="Proteomes" id="UP001177160">
    <property type="component" value="Unassembled WGS sequence"/>
</dbReference>
<proteinExistence type="predicted"/>
<feature type="transmembrane region" description="Helical" evidence="1">
    <location>
        <begin position="21"/>
        <end position="43"/>
    </location>
</feature>
<evidence type="ECO:0008006" key="4">
    <source>
        <dbReference type="Google" id="ProtNLM"/>
    </source>
</evidence>
<comment type="caution">
    <text evidence="2">The sequence shown here is derived from an EMBL/GenBank/DDBJ whole genome shotgun (WGS) entry which is preliminary data.</text>
</comment>
<keyword evidence="1" id="KW-0812">Transmembrane</keyword>
<sequence>MVKVNYLPNDDVLKKLLKPLWVKDILIQTIYLLVMVIFGWFLFDVNDAINLAIVLTGVFYYTFRLYDIIKYYVRAPKRFFHHLNELEFILNEHDFVITYRFSDGQSIHNKSLYAIAWVIYSNEGLLISTGTSTYFVHAGKFSEGTFEDIITLFKQYPTIKLKSV</sequence>
<gene>
    <name evidence="2" type="ORF">N7548_01740</name>
</gene>
<dbReference type="EMBL" id="JAOVQM010000001">
    <property type="protein sequence ID" value="MCV2231551.1"/>
    <property type="molecule type" value="Genomic_DNA"/>
</dbReference>
<keyword evidence="3" id="KW-1185">Reference proteome</keyword>
<organism evidence="2 3">
    <name type="scientific">Paracholeplasma manati</name>
    <dbReference type="NCBI Taxonomy" id="591373"/>
    <lineage>
        <taxon>Bacteria</taxon>
        <taxon>Bacillati</taxon>
        <taxon>Mycoplasmatota</taxon>
        <taxon>Mollicutes</taxon>
        <taxon>Acholeplasmatales</taxon>
        <taxon>Acholeplasmataceae</taxon>
        <taxon>Paracholeplasma</taxon>
    </lineage>
</organism>
<evidence type="ECO:0000313" key="3">
    <source>
        <dbReference type="Proteomes" id="UP001177160"/>
    </source>
</evidence>
<reference evidence="2" key="1">
    <citation type="submission" date="2022-09" db="EMBL/GenBank/DDBJ databases">
        <title>Novel Mycoplasma species identified in domestic and wild animals.</title>
        <authorList>
            <person name="Volokhov D.V."/>
            <person name="Furtak V.A."/>
            <person name="Zagorodnyaya T.A."/>
        </authorList>
    </citation>
    <scope>NUCLEOTIDE SEQUENCE</scope>
    <source>
        <strain evidence="2">Oakley</strain>
    </source>
</reference>
<accession>A0ABT2Y495</accession>
<keyword evidence="1" id="KW-1133">Transmembrane helix</keyword>